<sequence>MHYRHPHYYINNLGNNEACMR</sequence>
<name>A0A0A9HF68_ARUDO</name>
<dbReference type="EMBL" id="GBRH01164410">
    <property type="protein sequence ID" value="JAE33486.1"/>
    <property type="molecule type" value="Transcribed_RNA"/>
</dbReference>
<dbReference type="AlphaFoldDB" id="A0A0A9HF68"/>
<accession>A0A0A9HF68</accession>
<proteinExistence type="predicted"/>
<protein>
    <submittedName>
        <fullName evidence="1">Uncharacterized protein</fullName>
    </submittedName>
</protein>
<organism evidence="1">
    <name type="scientific">Arundo donax</name>
    <name type="common">Giant reed</name>
    <name type="synonym">Donax arundinaceus</name>
    <dbReference type="NCBI Taxonomy" id="35708"/>
    <lineage>
        <taxon>Eukaryota</taxon>
        <taxon>Viridiplantae</taxon>
        <taxon>Streptophyta</taxon>
        <taxon>Embryophyta</taxon>
        <taxon>Tracheophyta</taxon>
        <taxon>Spermatophyta</taxon>
        <taxon>Magnoliopsida</taxon>
        <taxon>Liliopsida</taxon>
        <taxon>Poales</taxon>
        <taxon>Poaceae</taxon>
        <taxon>PACMAD clade</taxon>
        <taxon>Arundinoideae</taxon>
        <taxon>Arundineae</taxon>
        <taxon>Arundo</taxon>
    </lineage>
</organism>
<evidence type="ECO:0000313" key="1">
    <source>
        <dbReference type="EMBL" id="JAE33486.1"/>
    </source>
</evidence>
<reference evidence="1" key="2">
    <citation type="journal article" date="2015" name="Data Brief">
        <title>Shoot transcriptome of the giant reed, Arundo donax.</title>
        <authorList>
            <person name="Barrero R.A."/>
            <person name="Guerrero F.D."/>
            <person name="Moolhuijzen P."/>
            <person name="Goolsby J.A."/>
            <person name="Tidwell J."/>
            <person name="Bellgard S.E."/>
            <person name="Bellgard M.I."/>
        </authorList>
    </citation>
    <scope>NUCLEOTIDE SEQUENCE</scope>
    <source>
        <tissue evidence="1">Shoot tissue taken approximately 20 cm above the soil surface</tissue>
    </source>
</reference>
<reference evidence="1" key="1">
    <citation type="submission" date="2014-09" db="EMBL/GenBank/DDBJ databases">
        <authorList>
            <person name="Magalhaes I.L.F."/>
            <person name="Oliveira U."/>
            <person name="Santos F.R."/>
            <person name="Vidigal T.H.D.A."/>
            <person name="Brescovit A.D."/>
            <person name="Santos A.J."/>
        </authorList>
    </citation>
    <scope>NUCLEOTIDE SEQUENCE</scope>
    <source>
        <tissue evidence="1">Shoot tissue taken approximately 20 cm above the soil surface</tissue>
    </source>
</reference>